<keyword evidence="3" id="KW-1185">Reference proteome</keyword>
<dbReference type="Pfam" id="PF13487">
    <property type="entry name" value="HD_5"/>
    <property type="match status" value="1"/>
</dbReference>
<organism evidence="2 3">
    <name type="scientific">Thalassotalea piscium</name>
    <dbReference type="NCBI Taxonomy" id="1230533"/>
    <lineage>
        <taxon>Bacteria</taxon>
        <taxon>Pseudomonadati</taxon>
        <taxon>Pseudomonadota</taxon>
        <taxon>Gammaproteobacteria</taxon>
        <taxon>Alteromonadales</taxon>
        <taxon>Colwelliaceae</taxon>
        <taxon>Thalassotalea</taxon>
    </lineage>
</organism>
<dbReference type="EMBL" id="JACHHU010000037">
    <property type="protein sequence ID" value="MBB6544824.1"/>
    <property type="molecule type" value="Genomic_DNA"/>
</dbReference>
<accession>A0A7X0NJX8</accession>
<dbReference type="SUPFAM" id="SSF109604">
    <property type="entry name" value="HD-domain/PDEase-like"/>
    <property type="match status" value="1"/>
</dbReference>
<dbReference type="SMART" id="SM00471">
    <property type="entry name" value="HDc"/>
    <property type="match status" value="1"/>
</dbReference>
<reference evidence="2 3" key="1">
    <citation type="submission" date="2020-08" db="EMBL/GenBank/DDBJ databases">
        <title>Genomic Encyclopedia of Type Strains, Phase IV (KMG-IV): sequencing the most valuable type-strain genomes for metagenomic binning, comparative biology and taxonomic classification.</title>
        <authorList>
            <person name="Goeker M."/>
        </authorList>
    </citation>
    <scope>NUCLEOTIDE SEQUENCE [LARGE SCALE GENOMIC DNA]</scope>
    <source>
        <strain evidence="2 3">DSM 26287</strain>
    </source>
</reference>
<dbReference type="AlphaFoldDB" id="A0A7X0NJX8"/>
<sequence length="410" mass="46235">MAELRTLSINELQVGMFVKDIILKNSDHKVKNQGIVNSERTIALLKKQGVDKVVVQLQPEQLALLDQQDQADQQNKNNLAISVEENEAQESTEHQPDLPLDDELAQAYALYDKASEQIQSLFLQARNRQKISTDGVEKLALAIMQSVIKNEYAITILTRIRHHSSYQWEHAANCAILMCGFALFLDLKHKIVHQITIAALIHDIGNAKIPEGIISKPGLLSTHEVIAVEKHVMHGVDICQQKALLNPIIKDIILNHHERLDGSGYPRRVSEDKLSKLARAMAIVDVYDAITGEQTYKKAQQPIDAFRYLITNKNKFDPSIVQQFIKYLGVHPVGSVIQLSNERLAMVMVGNRAEPLKPKIKVFFNLDTMQHIKPRDIDLSIEDLSIVRAVNTEDFDINTSKLIKDFVNAT</sequence>
<dbReference type="Gene3D" id="1.10.3210.10">
    <property type="entry name" value="Hypothetical protein af1432"/>
    <property type="match status" value="1"/>
</dbReference>
<proteinExistence type="predicted"/>
<gene>
    <name evidence="2" type="ORF">HNQ55_003357</name>
</gene>
<dbReference type="Proteomes" id="UP000537141">
    <property type="component" value="Unassembled WGS sequence"/>
</dbReference>
<name>A0A7X0NJX8_9GAMM</name>
<dbReference type="PANTHER" id="PTHR43155">
    <property type="entry name" value="CYCLIC DI-GMP PHOSPHODIESTERASE PA4108-RELATED"/>
    <property type="match status" value="1"/>
</dbReference>
<dbReference type="CDD" id="cd00077">
    <property type="entry name" value="HDc"/>
    <property type="match status" value="1"/>
</dbReference>
<dbReference type="InterPro" id="IPR021812">
    <property type="entry name" value="DUF3391"/>
</dbReference>
<comment type="caution">
    <text evidence="2">The sequence shown here is derived from an EMBL/GenBank/DDBJ whole genome shotgun (WGS) entry which is preliminary data.</text>
</comment>
<protein>
    <submittedName>
        <fullName evidence="2">HD-GYP domain-containing protein (C-di-GMP phosphodiesterase class II)</fullName>
    </submittedName>
</protein>
<dbReference type="PROSITE" id="PS51832">
    <property type="entry name" value="HD_GYP"/>
    <property type="match status" value="1"/>
</dbReference>
<evidence type="ECO:0000313" key="3">
    <source>
        <dbReference type="Proteomes" id="UP000537141"/>
    </source>
</evidence>
<evidence type="ECO:0000259" key="1">
    <source>
        <dbReference type="PROSITE" id="PS51832"/>
    </source>
</evidence>
<dbReference type="GO" id="GO:0008081">
    <property type="term" value="F:phosphoric diester hydrolase activity"/>
    <property type="evidence" value="ECO:0007669"/>
    <property type="project" value="UniProtKB-ARBA"/>
</dbReference>
<feature type="domain" description="HD-GYP" evidence="1">
    <location>
        <begin position="145"/>
        <end position="340"/>
    </location>
</feature>
<dbReference type="RefSeq" id="WP_184426281.1">
    <property type="nucleotide sequence ID" value="NZ_AP027362.1"/>
</dbReference>
<dbReference type="InterPro" id="IPR003607">
    <property type="entry name" value="HD/PDEase_dom"/>
</dbReference>
<dbReference type="InterPro" id="IPR037522">
    <property type="entry name" value="HD_GYP_dom"/>
</dbReference>
<evidence type="ECO:0000313" key="2">
    <source>
        <dbReference type="EMBL" id="MBB6544824.1"/>
    </source>
</evidence>
<dbReference type="Pfam" id="PF11871">
    <property type="entry name" value="DUF3391"/>
    <property type="match status" value="1"/>
</dbReference>
<dbReference type="PANTHER" id="PTHR43155:SF2">
    <property type="entry name" value="CYCLIC DI-GMP PHOSPHODIESTERASE PA4108"/>
    <property type="match status" value="1"/>
</dbReference>